<organism evidence="2 3">
    <name type="scientific">Linnemannia elongata AG-77</name>
    <dbReference type="NCBI Taxonomy" id="1314771"/>
    <lineage>
        <taxon>Eukaryota</taxon>
        <taxon>Fungi</taxon>
        <taxon>Fungi incertae sedis</taxon>
        <taxon>Mucoromycota</taxon>
        <taxon>Mortierellomycotina</taxon>
        <taxon>Mortierellomycetes</taxon>
        <taxon>Mortierellales</taxon>
        <taxon>Mortierellaceae</taxon>
        <taxon>Linnemannia</taxon>
    </lineage>
</organism>
<proteinExistence type="predicted"/>
<dbReference type="AlphaFoldDB" id="A0A197JD79"/>
<feature type="region of interest" description="Disordered" evidence="1">
    <location>
        <begin position="43"/>
        <end position="78"/>
    </location>
</feature>
<evidence type="ECO:0000313" key="2">
    <source>
        <dbReference type="EMBL" id="OAQ23087.1"/>
    </source>
</evidence>
<keyword evidence="3" id="KW-1185">Reference proteome</keyword>
<name>A0A197JD79_9FUNG</name>
<reference evidence="2 3" key="1">
    <citation type="submission" date="2016-05" db="EMBL/GenBank/DDBJ databases">
        <title>Genome sequencing reveals origins of a unique bacterial endosymbiosis in the earliest lineages of terrestrial Fungi.</title>
        <authorList>
            <consortium name="DOE Joint Genome Institute"/>
            <person name="Uehling J."/>
            <person name="Gryganskyi A."/>
            <person name="Hameed K."/>
            <person name="Tschaplinski T."/>
            <person name="Misztal P."/>
            <person name="Wu S."/>
            <person name="Desiro A."/>
            <person name="Vande Pol N."/>
            <person name="Du Z.-Y."/>
            <person name="Zienkiewicz A."/>
            <person name="Zienkiewicz K."/>
            <person name="Morin E."/>
            <person name="Tisserant E."/>
            <person name="Splivallo R."/>
            <person name="Hainaut M."/>
            <person name="Henrissat B."/>
            <person name="Ohm R."/>
            <person name="Kuo A."/>
            <person name="Yan J."/>
            <person name="Lipzen A."/>
            <person name="Nolan M."/>
            <person name="Labutti K."/>
            <person name="Barry K."/>
            <person name="Goldstein A."/>
            <person name="Labbe J."/>
            <person name="Schadt C."/>
            <person name="Tuskan G."/>
            <person name="Grigoriev I."/>
            <person name="Martin F."/>
            <person name="Vilgalys R."/>
            <person name="Bonito G."/>
        </authorList>
    </citation>
    <scope>NUCLEOTIDE SEQUENCE [LARGE SCALE GENOMIC DNA]</scope>
    <source>
        <strain evidence="2 3">AG-77</strain>
    </source>
</reference>
<dbReference type="EMBL" id="KV442130">
    <property type="protein sequence ID" value="OAQ23087.1"/>
    <property type="molecule type" value="Genomic_DNA"/>
</dbReference>
<accession>A0A197JD79</accession>
<dbReference type="Proteomes" id="UP000078512">
    <property type="component" value="Unassembled WGS sequence"/>
</dbReference>
<evidence type="ECO:0000256" key="1">
    <source>
        <dbReference type="SAM" id="MobiDB-lite"/>
    </source>
</evidence>
<protein>
    <submittedName>
        <fullName evidence="2">Uncharacterized protein</fullName>
    </submittedName>
</protein>
<gene>
    <name evidence="2" type="ORF">K457DRAFT_130807</name>
</gene>
<evidence type="ECO:0000313" key="3">
    <source>
        <dbReference type="Proteomes" id="UP000078512"/>
    </source>
</evidence>
<sequence>MRDYLLLLFFLVFFLLLFLGVLNQCRAWALCDRERQFLLPSFSPSSPYRSRPLPQQQVQGSPQQEQGSPPQSDDGVGYGDWELGEFACTINSNFFLPLLLSWHASALISTLVS</sequence>
<feature type="compositionally biased region" description="Low complexity" evidence="1">
    <location>
        <begin position="43"/>
        <end position="72"/>
    </location>
</feature>